<organism evidence="3 4">
    <name type="scientific">Cryoendolithus antarcticus</name>
    <dbReference type="NCBI Taxonomy" id="1507870"/>
    <lineage>
        <taxon>Eukaryota</taxon>
        <taxon>Fungi</taxon>
        <taxon>Dikarya</taxon>
        <taxon>Ascomycota</taxon>
        <taxon>Pezizomycotina</taxon>
        <taxon>Dothideomycetes</taxon>
        <taxon>Dothideomycetidae</taxon>
        <taxon>Cladosporiales</taxon>
        <taxon>Cladosporiaceae</taxon>
        <taxon>Cryoendolithus</taxon>
    </lineage>
</organism>
<sequence>MAPLPDITLAFDAYGTLLSTASIATYLATHFSRSQAEALAKAWRVYQLEYTWRLNSMGVYEDFEKVTRRSFLHALAEAALELGERDTEGVMQQYDNLEVFSDVKGCLERLRGEEGVNAVVFSNGTHSMVSNSVTGSATLRDYGDVLKDIVVVEEVKRFKPAPEVYKYLVGKVGKQADSQEQVGRVWLVSGNPFDVVGARAFGMNVIWVDRGGSGWMDGLVEGEKGRPTAIVKSLEEVVGVLERHYRI</sequence>
<reference evidence="4" key="1">
    <citation type="submission" date="2017-03" db="EMBL/GenBank/DDBJ databases">
        <title>Genomes of endolithic fungi from Antarctica.</title>
        <authorList>
            <person name="Coleine C."/>
            <person name="Masonjones S."/>
            <person name="Stajich J.E."/>
        </authorList>
    </citation>
    <scope>NUCLEOTIDE SEQUENCE [LARGE SCALE GENOMIC DNA]</scope>
    <source>
        <strain evidence="4">CCFEE 5527</strain>
    </source>
</reference>
<dbReference type="InterPro" id="IPR036412">
    <property type="entry name" value="HAD-like_sf"/>
</dbReference>
<comment type="similarity">
    <text evidence="1">Belongs to the HAD-like hydrolase superfamily. S-2-haloalkanoic acid dehalogenase family.</text>
</comment>
<evidence type="ECO:0000256" key="2">
    <source>
        <dbReference type="ARBA" id="ARBA00022801"/>
    </source>
</evidence>
<dbReference type="PANTHER" id="PTHR43316">
    <property type="entry name" value="HYDROLASE, HALOACID DELAHOGENASE-RELATED"/>
    <property type="match status" value="1"/>
</dbReference>
<dbReference type="PANTHER" id="PTHR43316:SF3">
    <property type="entry name" value="HALOACID DEHALOGENASE, TYPE II (AFU_ORTHOLOGUE AFUA_2G07750)-RELATED"/>
    <property type="match status" value="1"/>
</dbReference>
<dbReference type="InterPro" id="IPR023198">
    <property type="entry name" value="PGP-like_dom2"/>
</dbReference>
<proteinExistence type="inferred from homology"/>
<dbReference type="InterPro" id="IPR006439">
    <property type="entry name" value="HAD-SF_hydro_IA"/>
</dbReference>
<dbReference type="GO" id="GO:0019120">
    <property type="term" value="F:hydrolase activity, acting on acid halide bonds, in C-halide compounds"/>
    <property type="evidence" value="ECO:0007669"/>
    <property type="project" value="InterPro"/>
</dbReference>
<dbReference type="SFLD" id="SFLDS00003">
    <property type="entry name" value="Haloacid_Dehalogenase"/>
    <property type="match status" value="1"/>
</dbReference>
<dbReference type="InterPro" id="IPR051540">
    <property type="entry name" value="S-2-haloacid_dehalogenase"/>
</dbReference>
<dbReference type="NCBIfam" id="TIGR01428">
    <property type="entry name" value="HAD_type_II"/>
    <property type="match status" value="1"/>
</dbReference>
<keyword evidence="4" id="KW-1185">Reference proteome</keyword>
<dbReference type="SFLD" id="SFLDG01129">
    <property type="entry name" value="C1.5:_HAD__Beta-PGM__Phosphata"/>
    <property type="match status" value="1"/>
</dbReference>
<dbReference type="GO" id="GO:0016791">
    <property type="term" value="F:phosphatase activity"/>
    <property type="evidence" value="ECO:0007669"/>
    <property type="project" value="UniProtKB-ARBA"/>
</dbReference>
<protein>
    <recommendedName>
        <fullName evidence="5">Haloacid dehalogenase, type II</fullName>
    </recommendedName>
</protein>
<name>A0A1V8S9E8_9PEZI</name>
<comment type="caution">
    <text evidence="3">The sequence shown here is derived from an EMBL/GenBank/DDBJ whole genome shotgun (WGS) entry which is preliminary data.</text>
</comment>
<accession>A0A1V8S9E8</accession>
<evidence type="ECO:0008006" key="5">
    <source>
        <dbReference type="Google" id="ProtNLM"/>
    </source>
</evidence>
<dbReference type="Proteomes" id="UP000192596">
    <property type="component" value="Unassembled WGS sequence"/>
</dbReference>
<evidence type="ECO:0000256" key="1">
    <source>
        <dbReference type="ARBA" id="ARBA00008106"/>
    </source>
</evidence>
<evidence type="ECO:0000313" key="3">
    <source>
        <dbReference type="EMBL" id="OQN95838.1"/>
    </source>
</evidence>
<dbReference type="EMBL" id="NAJO01000077">
    <property type="protein sequence ID" value="OQN95838.1"/>
    <property type="molecule type" value="Genomic_DNA"/>
</dbReference>
<dbReference type="InterPro" id="IPR006328">
    <property type="entry name" value="2-HAD"/>
</dbReference>
<dbReference type="OrthoDB" id="3256520at2759"/>
<gene>
    <name evidence="3" type="ORF">B0A48_18123</name>
</gene>
<dbReference type="AlphaFoldDB" id="A0A1V8S9E8"/>
<dbReference type="InterPro" id="IPR023214">
    <property type="entry name" value="HAD_sf"/>
</dbReference>
<dbReference type="Pfam" id="PF00702">
    <property type="entry name" value="Hydrolase"/>
    <property type="match status" value="1"/>
</dbReference>
<keyword evidence="2" id="KW-0378">Hydrolase</keyword>
<dbReference type="SUPFAM" id="SSF56784">
    <property type="entry name" value="HAD-like"/>
    <property type="match status" value="1"/>
</dbReference>
<dbReference type="STRING" id="1507870.A0A1V8S9E8"/>
<dbReference type="PRINTS" id="PR00413">
    <property type="entry name" value="HADHALOGNASE"/>
</dbReference>
<dbReference type="InParanoid" id="A0A1V8S9E8"/>
<dbReference type="Gene3D" id="1.10.150.240">
    <property type="entry name" value="Putative phosphatase, domain 2"/>
    <property type="match status" value="1"/>
</dbReference>
<dbReference type="Gene3D" id="3.40.50.1000">
    <property type="entry name" value="HAD superfamily/HAD-like"/>
    <property type="match status" value="1"/>
</dbReference>
<dbReference type="NCBIfam" id="TIGR01493">
    <property type="entry name" value="HAD-SF-IA-v2"/>
    <property type="match status" value="1"/>
</dbReference>
<evidence type="ECO:0000313" key="4">
    <source>
        <dbReference type="Proteomes" id="UP000192596"/>
    </source>
</evidence>